<evidence type="ECO:0000256" key="1">
    <source>
        <dbReference type="SAM" id="MobiDB-lite"/>
    </source>
</evidence>
<feature type="compositionally biased region" description="Polar residues" evidence="1">
    <location>
        <begin position="385"/>
        <end position="394"/>
    </location>
</feature>
<comment type="caution">
    <text evidence="2">The sequence shown here is derived from an EMBL/GenBank/DDBJ whole genome shotgun (WGS) entry which is preliminary data.</text>
</comment>
<organism evidence="2 3">
    <name type="scientific">Elysia crispata</name>
    <name type="common">lettuce slug</name>
    <dbReference type="NCBI Taxonomy" id="231223"/>
    <lineage>
        <taxon>Eukaryota</taxon>
        <taxon>Metazoa</taxon>
        <taxon>Spiralia</taxon>
        <taxon>Lophotrochozoa</taxon>
        <taxon>Mollusca</taxon>
        <taxon>Gastropoda</taxon>
        <taxon>Heterobranchia</taxon>
        <taxon>Euthyneura</taxon>
        <taxon>Panpulmonata</taxon>
        <taxon>Sacoglossa</taxon>
        <taxon>Placobranchoidea</taxon>
        <taxon>Plakobranchidae</taxon>
        <taxon>Elysia</taxon>
    </lineage>
</organism>
<proteinExistence type="predicted"/>
<evidence type="ECO:0000313" key="2">
    <source>
        <dbReference type="EMBL" id="KAK3721623.1"/>
    </source>
</evidence>
<feature type="region of interest" description="Disordered" evidence="1">
    <location>
        <begin position="205"/>
        <end position="236"/>
    </location>
</feature>
<feature type="compositionally biased region" description="Polar residues" evidence="1">
    <location>
        <begin position="307"/>
        <end position="318"/>
    </location>
</feature>
<gene>
    <name evidence="2" type="ORF">RRG08_044704</name>
</gene>
<feature type="region of interest" description="Disordered" evidence="1">
    <location>
        <begin position="342"/>
        <end position="404"/>
    </location>
</feature>
<dbReference type="Proteomes" id="UP001283361">
    <property type="component" value="Unassembled WGS sequence"/>
</dbReference>
<feature type="region of interest" description="Disordered" evidence="1">
    <location>
        <begin position="292"/>
        <end position="318"/>
    </location>
</feature>
<reference evidence="2" key="1">
    <citation type="journal article" date="2023" name="G3 (Bethesda)">
        <title>A reference genome for the long-term kleptoplast-retaining sea slug Elysia crispata morphotype clarki.</title>
        <authorList>
            <person name="Eastman K.E."/>
            <person name="Pendleton A.L."/>
            <person name="Shaikh M.A."/>
            <person name="Suttiyut T."/>
            <person name="Ogas R."/>
            <person name="Tomko P."/>
            <person name="Gavelis G."/>
            <person name="Widhalm J.R."/>
            <person name="Wisecaver J.H."/>
        </authorList>
    </citation>
    <scope>NUCLEOTIDE SEQUENCE</scope>
    <source>
        <strain evidence="2">ECLA1</strain>
    </source>
</reference>
<evidence type="ECO:0000313" key="3">
    <source>
        <dbReference type="Proteomes" id="UP001283361"/>
    </source>
</evidence>
<accession>A0AAE0XX86</accession>
<name>A0AAE0XX86_9GAST</name>
<sequence>MRHKFEKKKRRKLTVDEKRTFSKSCEQFICTLLDDESDASFVSAVSHQATPLRNYDSSVKGHSNCTGKNENFTPKRDPMAVYCNHNMVSPKGNIFSVQSPSGSNPWEKILDVIPRVSVPPDKTINENKNENLKEFHLTSVNTNTSNRSLYTLSLETTSTRMSENIKGSNLISTPKPTGEESRTVFYRGESIVNDGDEREECLSSVSYDEEKEEYNDTDISSDDSSPNILSSEKREHKNNLENVRMAYEKLYDIDNSQKLSEIKKDTPSQNFSYARKRKLDQATSHLLQELSSQITEEDDGKDKIKGGNNQSPVSQGQIADNLTSSASSTVTILARDSLPCPALPSSEVEQKNVSPRTPKGKVYRMLTSNAKSPKRPAEQKGLIGQSFTKQNISRHNSHKSAKVSVMSKAGITVSDVGLVSGNNRMPKSAVQLGRPTAALNGIESTVSSKKADGNSYLATSKKGKGRGGRGRGHPRGLGRGRPAGSRVHTVSMPKSNSSSGSALVFCDKCYGEFPSDIFGGHYPFCVRPTVFEEGNGSNDVSRMEQHEALIDDTVDYLECPICLERFPQDVLPVHASECGL</sequence>
<keyword evidence="3" id="KW-1185">Reference proteome</keyword>
<dbReference type="EMBL" id="JAWDGP010007392">
    <property type="protein sequence ID" value="KAK3721623.1"/>
    <property type="molecule type" value="Genomic_DNA"/>
</dbReference>
<feature type="compositionally biased region" description="Basic residues" evidence="1">
    <location>
        <begin position="461"/>
        <end position="478"/>
    </location>
</feature>
<protein>
    <submittedName>
        <fullName evidence="2">Uncharacterized protein</fullName>
    </submittedName>
</protein>
<feature type="compositionally biased region" description="Acidic residues" evidence="1">
    <location>
        <begin position="207"/>
        <end position="221"/>
    </location>
</feature>
<feature type="region of interest" description="Disordered" evidence="1">
    <location>
        <begin position="449"/>
        <end position="498"/>
    </location>
</feature>
<dbReference type="AlphaFoldDB" id="A0AAE0XX86"/>